<dbReference type="GO" id="GO:0046872">
    <property type="term" value="F:metal ion binding"/>
    <property type="evidence" value="ECO:0007669"/>
    <property type="project" value="UniProtKB-KW"/>
</dbReference>
<evidence type="ECO:0000256" key="4">
    <source>
        <dbReference type="ARBA" id="ARBA00022833"/>
    </source>
</evidence>
<evidence type="ECO:0000256" key="3">
    <source>
        <dbReference type="ARBA" id="ARBA00022723"/>
    </source>
</evidence>
<gene>
    <name evidence="8" type="ORF">H2200_001494</name>
</gene>
<accession>A0AA38XKZ3</accession>
<evidence type="ECO:0000256" key="5">
    <source>
        <dbReference type="ARBA" id="ARBA00023002"/>
    </source>
</evidence>
<dbReference type="Proteomes" id="UP001172673">
    <property type="component" value="Unassembled WGS sequence"/>
</dbReference>
<name>A0AA38XKZ3_9EURO</name>
<dbReference type="Gene3D" id="3.90.180.10">
    <property type="entry name" value="Medium-chain alcohol dehydrogenases, catalytic domain"/>
    <property type="match status" value="1"/>
</dbReference>
<dbReference type="GO" id="GO:0000721">
    <property type="term" value="F:(R,R)-butanediol dehydrogenase activity"/>
    <property type="evidence" value="ECO:0007669"/>
    <property type="project" value="TreeGrafter"/>
</dbReference>
<feature type="domain" description="Alcohol dehydrogenase-like C-terminal" evidence="6">
    <location>
        <begin position="204"/>
        <end position="330"/>
    </location>
</feature>
<keyword evidence="9" id="KW-1185">Reference proteome</keyword>
<keyword evidence="3" id="KW-0479">Metal-binding</keyword>
<dbReference type="SUPFAM" id="SSF51735">
    <property type="entry name" value="NAD(P)-binding Rossmann-fold domains"/>
    <property type="match status" value="1"/>
</dbReference>
<reference evidence="8" key="1">
    <citation type="submission" date="2022-10" db="EMBL/GenBank/DDBJ databases">
        <title>Culturing micro-colonial fungi from biological soil crusts in the Mojave desert and describing Neophaeococcomyces mojavensis, and introducing the new genera and species Taxawa tesnikishii.</title>
        <authorList>
            <person name="Kurbessoian T."/>
            <person name="Stajich J.E."/>
        </authorList>
    </citation>
    <scope>NUCLEOTIDE SEQUENCE</scope>
    <source>
        <strain evidence="8">TK_41</strain>
    </source>
</reference>
<dbReference type="InterPro" id="IPR011032">
    <property type="entry name" value="GroES-like_sf"/>
</dbReference>
<dbReference type="AlphaFoldDB" id="A0AA38XKZ3"/>
<evidence type="ECO:0000259" key="7">
    <source>
        <dbReference type="Pfam" id="PF08240"/>
    </source>
</evidence>
<proteinExistence type="inferred from homology"/>
<evidence type="ECO:0000256" key="2">
    <source>
        <dbReference type="ARBA" id="ARBA00008072"/>
    </source>
</evidence>
<dbReference type="SUPFAM" id="SSF50129">
    <property type="entry name" value="GroES-like"/>
    <property type="match status" value="1"/>
</dbReference>
<comment type="cofactor">
    <cofactor evidence="1">
        <name>Zn(2+)</name>
        <dbReference type="ChEBI" id="CHEBI:29105"/>
    </cofactor>
</comment>
<dbReference type="Pfam" id="PF00107">
    <property type="entry name" value="ADH_zinc_N"/>
    <property type="match status" value="1"/>
</dbReference>
<dbReference type="Gene3D" id="3.40.50.720">
    <property type="entry name" value="NAD(P)-binding Rossmann-like Domain"/>
    <property type="match status" value="1"/>
</dbReference>
<dbReference type="Pfam" id="PF08240">
    <property type="entry name" value="ADH_N"/>
    <property type="match status" value="1"/>
</dbReference>
<keyword evidence="4" id="KW-0862">Zinc</keyword>
<sequence>MLLEVSCALSELPVKTSIRAARYHGNKDVRVEDLPMPTLKPGTALVEIEWCGICGSDLHEYVAGPLGGPIPTDDRPHPLTGEWLPVVLGHEACGVIKSSNKGSRFKPGQRVVINPRLNCKQCVPCTTGHEHQCPQLGFLGYSGIGGGFSEVVPVGEESLYPIPGNVHFECAALVEPLAVAHHAIKATGVEDFSSKTVLVTGCGPVGVAVILGLKSFGAKRIIVSEPATARRQQTEDMVEAALDPTAEDIGRRCRELTDGRGIDVAFDCAGVQRGVQPALEALANDGIWMNVSIWEMPILLTFWPFMLKELKVMTSACYTDEDFREVVERLGQEKYPGYERMVTGRICLDDIVPKGFKALIENKDTHIKIFVTPKKSNLG</sequence>
<dbReference type="InterPro" id="IPR036291">
    <property type="entry name" value="NAD(P)-bd_dom_sf"/>
</dbReference>
<feature type="domain" description="Alcohol dehydrogenase-like N-terminal" evidence="7">
    <location>
        <begin position="40"/>
        <end position="163"/>
    </location>
</feature>
<organism evidence="8 9">
    <name type="scientific">Cladophialophora chaetospira</name>
    <dbReference type="NCBI Taxonomy" id="386627"/>
    <lineage>
        <taxon>Eukaryota</taxon>
        <taxon>Fungi</taxon>
        <taxon>Dikarya</taxon>
        <taxon>Ascomycota</taxon>
        <taxon>Pezizomycotina</taxon>
        <taxon>Eurotiomycetes</taxon>
        <taxon>Chaetothyriomycetidae</taxon>
        <taxon>Chaetothyriales</taxon>
        <taxon>Herpotrichiellaceae</taxon>
        <taxon>Cladophialophora</taxon>
    </lineage>
</organism>
<keyword evidence="5" id="KW-0560">Oxidoreductase</keyword>
<dbReference type="EMBL" id="JAPDRK010000002">
    <property type="protein sequence ID" value="KAJ9615419.1"/>
    <property type="molecule type" value="Genomic_DNA"/>
</dbReference>
<comment type="similarity">
    <text evidence="2">Belongs to the zinc-containing alcohol dehydrogenase family.</text>
</comment>
<evidence type="ECO:0000313" key="9">
    <source>
        <dbReference type="Proteomes" id="UP001172673"/>
    </source>
</evidence>
<dbReference type="GO" id="GO:0034079">
    <property type="term" value="P:butanediol biosynthetic process"/>
    <property type="evidence" value="ECO:0007669"/>
    <property type="project" value="TreeGrafter"/>
</dbReference>
<dbReference type="PANTHER" id="PTHR43161">
    <property type="entry name" value="SORBITOL DEHYDROGENASE"/>
    <property type="match status" value="1"/>
</dbReference>
<evidence type="ECO:0008006" key="10">
    <source>
        <dbReference type="Google" id="ProtNLM"/>
    </source>
</evidence>
<dbReference type="GO" id="GO:0005737">
    <property type="term" value="C:cytoplasm"/>
    <property type="evidence" value="ECO:0007669"/>
    <property type="project" value="TreeGrafter"/>
</dbReference>
<protein>
    <recommendedName>
        <fullName evidence="10">(R,R)-butanediol dehydrogenase</fullName>
    </recommendedName>
</protein>
<comment type="caution">
    <text evidence="8">The sequence shown here is derived from an EMBL/GenBank/DDBJ whole genome shotgun (WGS) entry which is preliminary data.</text>
</comment>
<dbReference type="InterPro" id="IPR013149">
    <property type="entry name" value="ADH-like_C"/>
</dbReference>
<dbReference type="CDD" id="cd08233">
    <property type="entry name" value="butanediol_DH_like"/>
    <property type="match status" value="1"/>
</dbReference>
<dbReference type="InterPro" id="IPR013154">
    <property type="entry name" value="ADH-like_N"/>
</dbReference>
<evidence type="ECO:0000313" key="8">
    <source>
        <dbReference type="EMBL" id="KAJ9615419.1"/>
    </source>
</evidence>
<dbReference type="PANTHER" id="PTHR43161:SF23">
    <property type="entry name" value="(R,R)-BUTANEDIOL DEHYDROGENASE-RELATED"/>
    <property type="match status" value="1"/>
</dbReference>
<evidence type="ECO:0000256" key="1">
    <source>
        <dbReference type="ARBA" id="ARBA00001947"/>
    </source>
</evidence>
<evidence type="ECO:0000259" key="6">
    <source>
        <dbReference type="Pfam" id="PF00107"/>
    </source>
</evidence>